<dbReference type="RefSeq" id="WP_126163874.1">
    <property type="nucleotide sequence ID" value="NZ_RQPJ01000021.1"/>
</dbReference>
<dbReference type="InterPro" id="IPR025404">
    <property type="entry name" value="DUF4130"/>
</dbReference>
<dbReference type="OrthoDB" id="5290748at2"/>
<dbReference type="NCBIfam" id="TIGR03915">
    <property type="entry name" value="SAM_7_link_chp"/>
    <property type="match status" value="1"/>
</dbReference>
<keyword evidence="3" id="KW-1185">Reference proteome</keyword>
<dbReference type="Pfam" id="PF13566">
    <property type="entry name" value="DUF4130"/>
    <property type="match status" value="1"/>
</dbReference>
<dbReference type="InterPro" id="IPR023875">
    <property type="entry name" value="DNA_repair_put"/>
</dbReference>
<dbReference type="AlphaFoldDB" id="A0A3S0CL02"/>
<name>A0A3S0CL02_9FLAO</name>
<dbReference type="Proteomes" id="UP000267585">
    <property type="component" value="Unassembled WGS sequence"/>
</dbReference>
<proteinExistence type="predicted"/>
<comment type="caution">
    <text evidence="2">The sequence shown here is derived from an EMBL/GenBank/DDBJ whole genome shotgun (WGS) entry which is preliminary data.</text>
</comment>
<gene>
    <name evidence="2" type="ORF">EHW67_18535</name>
</gene>
<feature type="domain" description="DUF4130" evidence="1">
    <location>
        <begin position="86"/>
        <end position="190"/>
    </location>
</feature>
<evidence type="ECO:0000313" key="2">
    <source>
        <dbReference type="EMBL" id="RTE52189.1"/>
    </source>
</evidence>
<dbReference type="EMBL" id="RQPJ01000021">
    <property type="protein sequence ID" value="RTE52189.1"/>
    <property type="molecule type" value="Genomic_DNA"/>
</dbReference>
<protein>
    <submittedName>
        <fullName evidence="2">DUF4130 domain-containing protein</fullName>
    </submittedName>
</protein>
<evidence type="ECO:0000259" key="1">
    <source>
        <dbReference type="Pfam" id="PF13566"/>
    </source>
</evidence>
<sequence length="237" mass="27637">MENPKVLIYDGSFSGFLTTIYKIFEEGLHVANIQNKREVQKGLFSETVTVLTQTHKARRVWEGIQKKSHAAMKAIYFAYLSETKGIELMLYQYIRSMYAGSQQVSEDGIEEINLKIQQYSRMVAREKHRIEAVANFQISKDQVYFSTVAPYFNVLPLISKYYRSKYKGQEFIIYDSKRKYAIHYNLTTVEIISLELSSQAFVQDVSNNNIKALIYNNSYPQLTNEPRIPYCNERRAV</sequence>
<organism evidence="2 3">
    <name type="scientific">Arenibacter aquaticus</name>
    <dbReference type="NCBI Taxonomy" id="2489054"/>
    <lineage>
        <taxon>Bacteria</taxon>
        <taxon>Pseudomonadati</taxon>
        <taxon>Bacteroidota</taxon>
        <taxon>Flavobacteriia</taxon>
        <taxon>Flavobacteriales</taxon>
        <taxon>Flavobacteriaceae</taxon>
        <taxon>Arenibacter</taxon>
    </lineage>
</organism>
<accession>A0A3S0CL02</accession>
<reference evidence="2 3" key="1">
    <citation type="submission" date="2018-11" db="EMBL/GenBank/DDBJ databases">
        <title>Arenibacter aquaticus sp.nov., a marine bacterium isolated from surface seawater in the South China Sea.</title>
        <authorList>
            <person name="Guo J."/>
            <person name="Sun J."/>
        </authorList>
    </citation>
    <scope>NUCLEOTIDE SEQUENCE [LARGE SCALE GENOMIC DNA]</scope>
    <source>
        <strain evidence="2 3">GUO666</strain>
    </source>
</reference>
<evidence type="ECO:0000313" key="3">
    <source>
        <dbReference type="Proteomes" id="UP000267585"/>
    </source>
</evidence>